<accession>A0AAC8ZU65</accession>
<sequence length="120" mass="13345">MPTSIRRPWSRFPRSYSLRSCCPVDQRAASVDEGRHSSRIWGRVGNAPRLRSPGLPGSNGHSRGRFKGKTRSLRGTDGSWIGSRKIGTDLKRESDRQTKLQIRLLTGYCKVACSGMTRGA</sequence>
<evidence type="ECO:0000313" key="3">
    <source>
        <dbReference type="Proteomes" id="UP000069935"/>
    </source>
</evidence>
<proteinExistence type="predicted"/>
<organism evidence="2 3">
    <name type="scientific">Azospirillum thiophilum</name>
    <dbReference type="NCBI Taxonomy" id="528244"/>
    <lineage>
        <taxon>Bacteria</taxon>
        <taxon>Pseudomonadati</taxon>
        <taxon>Pseudomonadota</taxon>
        <taxon>Alphaproteobacteria</taxon>
        <taxon>Rhodospirillales</taxon>
        <taxon>Azospirillaceae</taxon>
        <taxon>Azospirillum</taxon>
    </lineage>
</organism>
<protein>
    <submittedName>
        <fullName evidence="2">Uncharacterized protein</fullName>
    </submittedName>
</protein>
<evidence type="ECO:0000313" key="2">
    <source>
        <dbReference type="EMBL" id="ALG71812.1"/>
    </source>
</evidence>
<gene>
    <name evidence="2" type="ORF">AL072_13820</name>
</gene>
<reference evidence="2 3" key="2">
    <citation type="journal article" date="2016" name="Genome Announc.">
        <title>Complete Genome Sequence of a Strain of Azospirillum thiophilum Isolated from a Sulfide Spring.</title>
        <authorList>
            <person name="Fomenkov A."/>
            <person name="Vincze T."/>
            <person name="Grabovich M."/>
            <person name="Anton B.P."/>
            <person name="Dubinina G."/>
            <person name="Orlova M."/>
            <person name="Belousova E."/>
            <person name="Roberts R.J."/>
        </authorList>
    </citation>
    <scope>NUCLEOTIDE SEQUENCE [LARGE SCALE GENOMIC DNA]</scope>
    <source>
        <strain evidence="2 3">BV-S</strain>
    </source>
</reference>
<feature type="compositionally biased region" description="Basic residues" evidence="1">
    <location>
        <begin position="62"/>
        <end position="72"/>
    </location>
</feature>
<keyword evidence="3" id="KW-1185">Reference proteome</keyword>
<reference evidence="3" key="1">
    <citation type="submission" date="2015-08" db="EMBL/GenBank/DDBJ databases">
        <title>Complete Genome Sequence of Azospirillum thiophilum BV-S.</title>
        <authorList>
            <person name="Fomenkov A."/>
            <person name="Vincze T."/>
            <person name="Grabovich M."/>
            <person name="Dubinina G."/>
            <person name="Orlova M."/>
            <person name="Belousova E."/>
            <person name="Roberts R.J."/>
        </authorList>
    </citation>
    <scope>NUCLEOTIDE SEQUENCE [LARGE SCALE GENOMIC DNA]</scope>
    <source>
        <strain evidence="3">BV-S</strain>
    </source>
</reference>
<dbReference type="AlphaFoldDB" id="A0AAC8ZU65"/>
<name>A0AAC8ZU65_9PROT</name>
<dbReference type="EMBL" id="CP012401">
    <property type="protein sequence ID" value="ALG71812.1"/>
    <property type="molecule type" value="Genomic_DNA"/>
</dbReference>
<feature type="region of interest" description="Disordered" evidence="1">
    <location>
        <begin position="43"/>
        <end position="80"/>
    </location>
</feature>
<dbReference type="KEGG" id="ati:AL072_13820"/>
<evidence type="ECO:0000256" key="1">
    <source>
        <dbReference type="SAM" id="MobiDB-lite"/>
    </source>
</evidence>
<dbReference type="Proteomes" id="UP000069935">
    <property type="component" value="Chromosome 1"/>
</dbReference>